<gene>
    <name evidence="1" type="ORF">ACFX5F_13555</name>
</gene>
<proteinExistence type="predicted"/>
<dbReference type="PANTHER" id="PTHR32305">
    <property type="match status" value="1"/>
</dbReference>
<comment type="caution">
    <text evidence="1">The sequence shown here is derived from an EMBL/GenBank/DDBJ whole genome shotgun (WGS) entry which is preliminary data.</text>
</comment>
<keyword evidence="2" id="KW-1185">Reference proteome</keyword>
<dbReference type="Gene3D" id="2.180.10.10">
    <property type="entry name" value="RHS repeat-associated core"/>
    <property type="match status" value="1"/>
</dbReference>
<dbReference type="InterPro" id="IPR050708">
    <property type="entry name" value="T6SS_VgrG/RHS"/>
</dbReference>
<reference evidence="1 2" key="1">
    <citation type="submission" date="2024-06" db="EMBL/GenBank/DDBJ databases">
        <title>Flavobacterium spp. isolated from glacier.</title>
        <authorList>
            <person name="Han D."/>
        </authorList>
    </citation>
    <scope>NUCLEOTIDE SEQUENCE [LARGE SCALE GENOMIC DNA]</scope>
    <source>
        <strain evidence="1 2">ZS1P70</strain>
    </source>
</reference>
<dbReference type="PANTHER" id="PTHR32305:SF15">
    <property type="entry name" value="PROTEIN RHSA-RELATED"/>
    <property type="match status" value="1"/>
</dbReference>
<accession>A0ABW6I9K3</accession>
<dbReference type="Proteomes" id="UP001600107">
    <property type="component" value="Unassembled WGS sequence"/>
</dbReference>
<dbReference type="NCBIfam" id="TIGR03696">
    <property type="entry name" value="Rhs_assc_core"/>
    <property type="match status" value="1"/>
</dbReference>
<dbReference type="EMBL" id="JBHZPY010000012">
    <property type="protein sequence ID" value="MFE3872249.1"/>
    <property type="molecule type" value="Genomic_DNA"/>
</dbReference>
<evidence type="ECO:0000313" key="1">
    <source>
        <dbReference type="EMBL" id="MFE3872249.1"/>
    </source>
</evidence>
<feature type="non-terminal residue" evidence="1">
    <location>
        <position position="1"/>
    </location>
</feature>
<dbReference type="InterPro" id="IPR022385">
    <property type="entry name" value="Rhs_assc_core"/>
</dbReference>
<protein>
    <submittedName>
        <fullName evidence="1">RHS repeat domain-containing protein</fullName>
    </submittedName>
</protein>
<organism evidence="1 2">
    <name type="scientific">Flavobacterium zhoui</name>
    <dbReference type="NCBI Taxonomy" id="3230414"/>
    <lineage>
        <taxon>Bacteria</taxon>
        <taxon>Pseudomonadati</taxon>
        <taxon>Bacteroidota</taxon>
        <taxon>Flavobacteriia</taxon>
        <taxon>Flavobacteriales</taxon>
        <taxon>Flavobacteriaceae</taxon>
        <taxon>Flavobacterium</taxon>
    </lineage>
</organism>
<evidence type="ECO:0000313" key="2">
    <source>
        <dbReference type="Proteomes" id="UP001600107"/>
    </source>
</evidence>
<dbReference type="RefSeq" id="WP_379852542.1">
    <property type="nucleotide sequence ID" value="NZ_JBHZPY010000012.1"/>
</dbReference>
<sequence length="622" mass="67740">AGRLLSQKQKINSQLEEIIVANTYDELGQLISKGVGGNSNQARLQTVDFKYNIRGWLKNINDVNTIGTDLFAFQINYNDIADVSKKLYNGNISQTFWKTANSDSSLKNYIYTYDPLNRLTNATDNLNKFNESLAYDKNGNITNLTRLGEIVGGVPLITNPSDFGLMDNLTYTYDGGNKLQIVSDSANDTYGFKDDFIGSAADTSIDYTYDSNGNMITDTNKSIGAIAYNYLNLPTQVTIAGQKINYVYDATGSKQQKIVNGITTDYAGGFIYENGAMKFFSQPEGYVANNSGTFSYIYQYKDHLGNVRLSYGDGNNDGLVNTSEIVEENNYYPFGLKQKGYNNVTGSLGNATAQKYKYNGKELQDELGLNMYDYGARNYDPALGRWMNVDPLAEKSRRFSPYTYALNNPVFFVDPDGMKADDWIEHRTSDGKQAITYDSAITTKEQAEAKGYKGVEKVFKDATAHSADGEEFIAFAADGNYTVNNGAKTDVDDASYITKGGVHISENKGIVDALGDFGPGALQDGGDAITLAAVPVSATGIGAPLGATMATIGSGFSVTGTGLELLNDAFEGKFSFAKFVRKATIEAVSRKLGGSSAFGPTEQIVNDNIFNLGDRALDEMDK</sequence>
<name>A0ABW6I9K3_9FLAO</name>